<dbReference type="Pfam" id="PF04055">
    <property type="entry name" value="Radical_SAM"/>
    <property type="match status" value="1"/>
</dbReference>
<feature type="domain" description="Radical SAM core" evidence="7">
    <location>
        <begin position="18"/>
        <end position="258"/>
    </location>
</feature>
<evidence type="ECO:0000259" key="7">
    <source>
        <dbReference type="PROSITE" id="PS51918"/>
    </source>
</evidence>
<proteinExistence type="predicted"/>
<evidence type="ECO:0000256" key="5">
    <source>
        <dbReference type="ARBA" id="ARBA00023004"/>
    </source>
</evidence>
<keyword evidence="9" id="KW-1185">Reference proteome</keyword>
<dbReference type="EMBL" id="CP002390">
    <property type="protein sequence ID" value="EFE28955.2"/>
    <property type="molecule type" value="Genomic_DNA"/>
</dbReference>
<dbReference type="NCBIfam" id="TIGR01212">
    <property type="entry name" value="TIGR01212 family radical SAM protein"/>
    <property type="match status" value="1"/>
</dbReference>
<keyword evidence="5" id="KW-0408">Iron</keyword>
<dbReference type="KEGG" id="faa:HMPREF0389_00877"/>
<protein>
    <submittedName>
        <fullName evidence="8">Radical SAM protein, TIGR01212 family</fullName>
    </submittedName>
</protein>
<dbReference type="PATRIC" id="fig|546269.5.peg.1374"/>
<dbReference type="SUPFAM" id="SSF102114">
    <property type="entry name" value="Radical SAM enzymes"/>
    <property type="match status" value="1"/>
</dbReference>
<dbReference type="SFLD" id="SFLDG01086">
    <property type="entry name" value="elongater_protein-like"/>
    <property type="match status" value="1"/>
</dbReference>
<name>D6GQA2_FILAD</name>
<evidence type="ECO:0000313" key="9">
    <source>
        <dbReference type="Proteomes" id="UP000007468"/>
    </source>
</evidence>
<dbReference type="InterPro" id="IPR058240">
    <property type="entry name" value="rSAM_sf"/>
</dbReference>
<dbReference type="GO" id="GO:0003824">
    <property type="term" value="F:catalytic activity"/>
    <property type="evidence" value="ECO:0007669"/>
    <property type="project" value="InterPro"/>
</dbReference>
<dbReference type="GO" id="GO:0046872">
    <property type="term" value="F:metal ion binding"/>
    <property type="evidence" value="ECO:0007669"/>
    <property type="project" value="UniProtKB-KW"/>
</dbReference>
<sequence>MYLNHKTYYTLNQALKEEFGEKIIKLSIDGGFTCPNRDGTIAKRGCLFCSEKGSGDFTSCADSITEQMEQQISLLSNKWNNAKYIAYFQSFTNTYADVKELKKKYDEALDFPDVVGLAIATRPDCLSEEILDLLESYSKQTFLWIELGLQTIHEKSAVLLRRGYPLSTFDDAIKNLHERNIRTVVHMILNIPYETQQQMRETAIYLSKKTIWGLKIHMLYVSSDSDLGKLYQQNTFPVFSREEYIDSVVDILCRISPNIVIHRLTGDGDKATLLAPHWIRDKRSVLNGIDKKMRSEKLLQGLLEHQLCP</sequence>
<dbReference type="SFLD" id="SFLDG01091">
    <property type="entry name" value="uncharacterized_CHP01210-like"/>
    <property type="match status" value="1"/>
</dbReference>
<dbReference type="PANTHER" id="PTHR11135:SF1">
    <property type="entry name" value="PROTEIN YHCC"/>
    <property type="match status" value="1"/>
</dbReference>
<keyword evidence="6" id="KW-0411">Iron-sulfur</keyword>
<dbReference type="HOGENOM" id="CLU_060920_0_0_9"/>
<dbReference type="InterPro" id="IPR007197">
    <property type="entry name" value="rSAM"/>
</dbReference>
<dbReference type="AlphaFoldDB" id="D6GQA2"/>
<keyword evidence="3" id="KW-0949">S-adenosyl-L-methionine</keyword>
<evidence type="ECO:0000256" key="6">
    <source>
        <dbReference type="ARBA" id="ARBA00023014"/>
    </source>
</evidence>
<dbReference type="PROSITE" id="PS51918">
    <property type="entry name" value="RADICAL_SAM"/>
    <property type="match status" value="1"/>
</dbReference>
<evidence type="ECO:0000256" key="1">
    <source>
        <dbReference type="ARBA" id="ARBA00001966"/>
    </source>
</evidence>
<keyword evidence="2" id="KW-0004">4Fe-4S</keyword>
<evidence type="ECO:0000313" key="8">
    <source>
        <dbReference type="EMBL" id="EFE28955.2"/>
    </source>
</evidence>
<keyword evidence="4" id="KW-0479">Metal-binding</keyword>
<dbReference type="SMART" id="SM00729">
    <property type="entry name" value="Elp3"/>
    <property type="match status" value="1"/>
</dbReference>
<dbReference type="Pfam" id="PF16199">
    <property type="entry name" value="Radical_SAM_C"/>
    <property type="match status" value="1"/>
</dbReference>
<accession>D6GQA2</accession>
<gene>
    <name evidence="8" type="ordered locus">HMPREF0389_00877</name>
</gene>
<dbReference type="OrthoDB" id="9801689at2"/>
<dbReference type="Gene3D" id="3.80.30.20">
    <property type="entry name" value="tm_1862 like domain"/>
    <property type="match status" value="1"/>
</dbReference>
<organism evidence="8 9">
    <name type="scientific">Filifactor alocis (strain ATCC 35896 / CCUG 47790 / D40 B5)</name>
    <name type="common">Fusobacterium alocis</name>
    <dbReference type="NCBI Taxonomy" id="546269"/>
    <lineage>
        <taxon>Bacteria</taxon>
        <taxon>Bacillati</taxon>
        <taxon>Bacillota</taxon>
        <taxon>Clostridia</taxon>
        <taxon>Peptostreptococcales</taxon>
        <taxon>Filifactoraceae</taxon>
        <taxon>Filifactor</taxon>
    </lineage>
</organism>
<dbReference type="RefSeq" id="WP_014262871.1">
    <property type="nucleotide sequence ID" value="NC_016630.1"/>
</dbReference>
<dbReference type="Proteomes" id="UP000007468">
    <property type="component" value="Chromosome"/>
</dbReference>
<dbReference type="CDD" id="cd01335">
    <property type="entry name" value="Radical_SAM"/>
    <property type="match status" value="1"/>
</dbReference>
<dbReference type="InterPro" id="IPR023404">
    <property type="entry name" value="rSAM_horseshoe"/>
</dbReference>
<comment type="cofactor">
    <cofactor evidence="1">
        <name>[4Fe-4S] cluster</name>
        <dbReference type="ChEBI" id="CHEBI:49883"/>
    </cofactor>
</comment>
<dbReference type="InterPro" id="IPR039661">
    <property type="entry name" value="ELP3"/>
</dbReference>
<evidence type="ECO:0000256" key="4">
    <source>
        <dbReference type="ARBA" id="ARBA00022723"/>
    </source>
</evidence>
<dbReference type="PANTHER" id="PTHR11135">
    <property type="entry name" value="HISTONE ACETYLTRANSFERASE-RELATED"/>
    <property type="match status" value="1"/>
</dbReference>
<dbReference type="InterPro" id="IPR006638">
    <property type="entry name" value="Elp3/MiaA/NifB-like_rSAM"/>
</dbReference>
<dbReference type="eggNOG" id="COG1242">
    <property type="taxonomic scope" value="Bacteria"/>
</dbReference>
<dbReference type="InterPro" id="IPR005911">
    <property type="entry name" value="YhcC-like"/>
</dbReference>
<evidence type="ECO:0000256" key="2">
    <source>
        <dbReference type="ARBA" id="ARBA00022485"/>
    </source>
</evidence>
<evidence type="ECO:0000256" key="3">
    <source>
        <dbReference type="ARBA" id="ARBA00022691"/>
    </source>
</evidence>
<dbReference type="GO" id="GO:0051539">
    <property type="term" value="F:4 iron, 4 sulfur cluster binding"/>
    <property type="evidence" value="ECO:0007669"/>
    <property type="project" value="UniProtKB-KW"/>
</dbReference>
<dbReference type="InterPro" id="IPR032432">
    <property type="entry name" value="Radical_SAM_C"/>
</dbReference>
<dbReference type="SFLD" id="SFLDS00029">
    <property type="entry name" value="Radical_SAM"/>
    <property type="match status" value="1"/>
</dbReference>
<reference evidence="9" key="1">
    <citation type="submission" date="2010-12" db="EMBL/GenBank/DDBJ databases">
        <title>The genome sequence of Filifactor alocis strain ATCC 35896.</title>
        <authorList>
            <consortium name="The Broad Institute Genome Sequencing Platform"/>
            <person name="Ward D."/>
            <person name="Earl A."/>
            <person name="Feldgarden M."/>
            <person name="Young S.K."/>
            <person name="Gargeya S."/>
            <person name="Zeng Q."/>
            <person name="Alvarado L."/>
            <person name="Berlin A."/>
            <person name="Bochicchio J."/>
            <person name="Chapman S.B."/>
            <person name="Chen Z."/>
            <person name="Freedman E."/>
            <person name="Gellesch M."/>
            <person name="Goldberg J."/>
            <person name="Griggs A."/>
            <person name="Gujja S."/>
            <person name="Heilman E."/>
            <person name="Heiman D."/>
            <person name="Howarth C."/>
            <person name="Mehta T."/>
            <person name="Neiman D."/>
            <person name="Pearson M."/>
            <person name="Roberts A."/>
            <person name="Saif S."/>
            <person name="Shea T."/>
            <person name="Shenoy N."/>
            <person name="Sisk P."/>
            <person name="Stolte C."/>
            <person name="Sykes S."/>
            <person name="White J."/>
            <person name="Yandava C."/>
            <person name="Izard J."/>
            <person name="Blanton J.M."/>
            <person name="Baranova O.V."/>
            <person name="Tanner A.C."/>
            <person name="Dewhirst F.E."/>
            <person name="Haas B."/>
            <person name="Nusbaum C."/>
            <person name="Birren B."/>
        </authorList>
    </citation>
    <scope>NUCLEOTIDE SEQUENCE [LARGE SCALE GENOMIC DNA]</scope>
    <source>
        <strain evidence="9">ATCC 35896 / D40 B5</strain>
    </source>
</reference>